<name>A0A0V0HI57_SOLCH</name>
<proteinExistence type="predicted"/>
<dbReference type="AlphaFoldDB" id="A0A0V0HI57"/>
<organism evidence="1">
    <name type="scientific">Solanum chacoense</name>
    <name type="common">Chaco potato</name>
    <dbReference type="NCBI Taxonomy" id="4108"/>
    <lineage>
        <taxon>Eukaryota</taxon>
        <taxon>Viridiplantae</taxon>
        <taxon>Streptophyta</taxon>
        <taxon>Embryophyta</taxon>
        <taxon>Tracheophyta</taxon>
        <taxon>Spermatophyta</taxon>
        <taxon>Magnoliopsida</taxon>
        <taxon>eudicotyledons</taxon>
        <taxon>Gunneridae</taxon>
        <taxon>Pentapetalae</taxon>
        <taxon>asterids</taxon>
        <taxon>lamiids</taxon>
        <taxon>Solanales</taxon>
        <taxon>Solanaceae</taxon>
        <taxon>Solanoideae</taxon>
        <taxon>Solaneae</taxon>
        <taxon>Solanum</taxon>
    </lineage>
</organism>
<dbReference type="EMBL" id="GEDG01019609">
    <property type="protein sequence ID" value="JAP19799.1"/>
    <property type="molecule type" value="Transcribed_RNA"/>
</dbReference>
<reference evidence="1" key="1">
    <citation type="submission" date="2015-12" db="EMBL/GenBank/DDBJ databases">
        <title>Gene expression during late stages of embryo sac development: a critical building block for successful pollen-pistil interactions.</title>
        <authorList>
            <person name="Liu Y."/>
            <person name="Joly V."/>
            <person name="Sabar M."/>
            <person name="Matton D.P."/>
        </authorList>
    </citation>
    <scope>NUCLEOTIDE SEQUENCE</scope>
</reference>
<evidence type="ECO:0000313" key="1">
    <source>
        <dbReference type="EMBL" id="JAP19799.1"/>
    </source>
</evidence>
<accession>A0A0V0HI57</accession>
<protein>
    <submittedName>
        <fullName evidence="1">Putative ovule protein</fullName>
    </submittedName>
</protein>
<sequence length="90" mass="10363">MTGNRMYGSFSDPTPFPLIHVKVLPRLVDLKLYRADSKMMSPGDHPLKQFYTANLLISSRHITKYRPLMEIPSLYANMSRALAQFTFQSI</sequence>